<dbReference type="InterPro" id="IPR014917">
    <property type="entry name" value="DUF1800"/>
</dbReference>
<comment type="caution">
    <text evidence="1">The sequence shown here is derived from an EMBL/GenBank/DDBJ whole genome shotgun (WGS) entry which is preliminary data.</text>
</comment>
<gene>
    <name evidence="1" type="ORF">ENJ51_09840</name>
</gene>
<evidence type="ECO:0000313" key="1">
    <source>
        <dbReference type="EMBL" id="HFC93099.1"/>
    </source>
</evidence>
<organism evidence="1">
    <name type="scientific">Leucothrix mucor</name>
    <dbReference type="NCBI Taxonomy" id="45248"/>
    <lineage>
        <taxon>Bacteria</taxon>
        <taxon>Pseudomonadati</taxon>
        <taxon>Pseudomonadota</taxon>
        <taxon>Gammaproteobacteria</taxon>
        <taxon>Thiotrichales</taxon>
        <taxon>Thiotrichaceae</taxon>
        <taxon>Leucothrix</taxon>
    </lineage>
</organism>
<reference evidence="1" key="1">
    <citation type="journal article" date="2020" name="mSystems">
        <title>Genome- and Community-Level Interaction Insights into Carbon Utilization and Element Cycling Functions of Hydrothermarchaeota in Hydrothermal Sediment.</title>
        <authorList>
            <person name="Zhou Z."/>
            <person name="Liu Y."/>
            <person name="Xu W."/>
            <person name="Pan J."/>
            <person name="Luo Z.H."/>
            <person name="Li M."/>
        </authorList>
    </citation>
    <scope>NUCLEOTIDE SEQUENCE [LARGE SCALE GENOMIC DNA]</scope>
    <source>
        <strain evidence="1">HyVt-493</strain>
    </source>
</reference>
<name>A0A7V2T442_LEUMU</name>
<dbReference type="Pfam" id="PF08811">
    <property type="entry name" value="DUF1800"/>
    <property type="match status" value="1"/>
</dbReference>
<dbReference type="Proteomes" id="UP000885750">
    <property type="component" value="Unassembled WGS sequence"/>
</dbReference>
<accession>A0A7V2T442</accession>
<protein>
    <submittedName>
        <fullName evidence="1">DUF1800 domain-containing protein</fullName>
    </submittedName>
</protein>
<proteinExistence type="predicted"/>
<sequence length="427" mass="50181">MGKLNLQDARHLSMRAGLGARWKDLRRYQNLSKKKSVHHIVYSSSNRWVLTPPKLAEWRPWNPKTTTQQRRYLHQRLNRDKRALREWSVQNMLRTPYPLTERMVLFWHNHFTSSLNKINQPNLLLKQNLLFRRYGMGNFKQLLHEVSRDPAMLIYLDNDYSKVGKPNENFARELLELYTLGEGNYSEADIRGAAKAFTGWTVDRRNKRFVFKKDKHDNSVKTFMGRRGRFNGNHIIDILLQKPQLSEHIATKFWYEFVSDERPNPHTIRRWGNIFRHAKYDIRSLLISVLNSEEFWSKHHRGEKIKSPVELVVGTLRTLILKPPSNAHIISLCDTLGQKIMTPDTPEGYLGGQAWIDTYTLPIRVNLMSSFIHKASQRDLARVPKLSVNDKVHWLLARKNVNKLPQESQSHTQKLHTLLTDPAYQLT</sequence>
<dbReference type="AlphaFoldDB" id="A0A7V2T442"/>
<dbReference type="EMBL" id="DRMS01000369">
    <property type="protein sequence ID" value="HFC93099.1"/>
    <property type="molecule type" value="Genomic_DNA"/>
</dbReference>